<dbReference type="Proteomes" id="UP000694888">
    <property type="component" value="Unplaced"/>
</dbReference>
<dbReference type="InterPro" id="IPR011989">
    <property type="entry name" value="ARM-like"/>
</dbReference>
<evidence type="ECO:0000313" key="3">
    <source>
        <dbReference type="RefSeq" id="XP_005089754.1"/>
    </source>
</evidence>
<protein>
    <submittedName>
        <fullName evidence="3">Armadillo repeat-containing protein 6</fullName>
    </submittedName>
</protein>
<accession>A0ABM0JBC7</accession>
<dbReference type="PANTHER" id="PTHR22895">
    <property type="entry name" value="ARMADILLO REPEAT-CONTAINING PROTEIN 6"/>
    <property type="match status" value="1"/>
</dbReference>
<dbReference type="RefSeq" id="XP_005089754.1">
    <property type="nucleotide sequence ID" value="XM_005089697.3"/>
</dbReference>
<sequence length="470" mass="52030">MAKQISQKTFDDVVRENMREFEMEAEEAVQDAIQQFESQGVNLSIIVKDPSLYTESADSGDTHDHPVVTAVKKLDACLAGPPGAAQDEIVSCLQDVQKECDTDLSRRCLAGSNGAYDVLYKALCTYEKEPDTFRLVLSSFCALVNGQPDLIDCKGIELLMSALKQYRESAETEELIVRAIRLNCVKHEANRQEFVKHDYIITATELLTAHKSNPTLVKEICISLRTLTLDDDVRVPFGKAHETAKTIVTEGDALKAILSLCEEHLNNPIVLAELFLTLSCLAVRNEFCEEVMNRGGLKLIIQAFESGIKDKVIVRQALIVMKVLAGNDDVKKEICKLGGVELVVTAMTTHQNNSHIAEAACKLLTAITLRNPENCRKVVDCHGHQHIVQAMKLHPNEVGVQKNACMSLRNLVSRTKDLSECILALGVEPLLNNAMNCHKEAQDEAKAALRDLGCKVELQELWKGKRGTLQ</sequence>
<dbReference type="Gene3D" id="1.25.10.10">
    <property type="entry name" value="Leucine-rich Repeat Variant"/>
    <property type="match status" value="2"/>
</dbReference>
<evidence type="ECO:0000313" key="2">
    <source>
        <dbReference type="Proteomes" id="UP000694888"/>
    </source>
</evidence>
<keyword evidence="1" id="KW-0677">Repeat</keyword>
<proteinExistence type="predicted"/>
<dbReference type="SUPFAM" id="SSF48371">
    <property type="entry name" value="ARM repeat"/>
    <property type="match status" value="1"/>
</dbReference>
<dbReference type="InterPro" id="IPR000225">
    <property type="entry name" value="Armadillo"/>
</dbReference>
<organism evidence="2 3">
    <name type="scientific">Aplysia californica</name>
    <name type="common">California sea hare</name>
    <dbReference type="NCBI Taxonomy" id="6500"/>
    <lineage>
        <taxon>Eukaryota</taxon>
        <taxon>Metazoa</taxon>
        <taxon>Spiralia</taxon>
        <taxon>Lophotrochozoa</taxon>
        <taxon>Mollusca</taxon>
        <taxon>Gastropoda</taxon>
        <taxon>Heterobranchia</taxon>
        <taxon>Euthyneura</taxon>
        <taxon>Tectipleura</taxon>
        <taxon>Aplysiida</taxon>
        <taxon>Aplysioidea</taxon>
        <taxon>Aplysiidae</taxon>
        <taxon>Aplysia</taxon>
    </lineage>
</organism>
<dbReference type="InterPro" id="IPR016024">
    <property type="entry name" value="ARM-type_fold"/>
</dbReference>
<gene>
    <name evidence="3" type="primary">LOC101849336</name>
</gene>
<name>A0ABM0JBC7_APLCA</name>
<keyword evidence="2" id="KW-1185">Reference proteome</keyword>
<dbReference type="GeneID" id="101849336"/>
<evidence type="ECO:0000256" key="1">
    <source>
        <dbReference type="ARBA" id="ARBA00022737"/>
    </source>
</evidence>
<dbReference type="PANTHER" id="PTHR22895:SF0">
    <property type="entry name" value="ARMADILLO REPEAT-CONTAINING PROTEIN 6"/>
    <property type="match status" value="1"/>
</dbReference>
<dbReference type="SMART" id="SM00185">
    <property type="entry name" value="ARM"/>
    <property type="match status" value="4"/>
</dbReference>
<reference evidence="3" key="1">
    <citation type="submission" date="2025-08" db="UniProtKB">
        <authorList>
            <consortium name="RefSeq"/>
        </authorList>
    </citation>
    <scope>IDENTIFICATION</scope>
</reference>